<feature type="signal peptide" evidence="2">
    <location>
        <begin position="1"/>
        <end position="18"/>
    </location>
</feature>
<organism evidence="3">
    <name type="scientific">Ixodes scapularis</name>
    <name type="common">Black-legged tick</name>
    <name type="synonym">Deer tick</name>
    <dbReference type="NCBI Taxonomy" id="6945"/>
    <lineage>
        <taxon>Eukaryota</taxon>
        <taxon>Metazoa</taxon>
        <taxon>Ecdysozoa</taxon>
        <taxon>Arthropoda</taxon>
        <taxon>Chelicerata</taxon>
        <taxon>Arachnida</taxon>
        <taxon>Acari</taxon>
        <taxon>Parasitiformes</taxon>
        <taxon>Ixodida</taxon>
        <taxon>Ixodoidea</taxon>
        <taxon>Ixodidae</taxon>
        <taxon>Ixodinae</taxon>
        <taxon>Ixodes</taxon>
    </lineage>
</organism>
<evidence type="ECO:0008006" key="4">
    <source>
        <dbReference type="Google" id="ProtNLM"/>
    </source>
</evidence>
<accession>A0A4D5RAR9</accession>
<evidence type="ECO:0000256" key="1">
    <source>
        <dbReference type="SAM" id="Phobius"/>
    </source>
</evidence>
<dbReference type="EMBL" id="GHJT01000194">
    <property type="protein sequence ID" value="MOY34165.1"/>
    <property type="molecule type" value="Transcribed_RNA"/>
</dbReference>
<reference evidence="3" key="1">
    <citation type="submission" date="2019-04" db="EMBL/GenBank/DDBJ databases">
        <title>An insight into the mialome of Ixodes scapularis.</title>
        <authorList>
            <person name="Ribeiro J.M."/>
            <person name="Mather T.N."/>
            <person name="Karim S."/>
        </authorList>
    </citation>
    <scope>NUCLEOTIDE SEQUENCE</scope>
</reference>
<dbReference type="AlphaFoldDB" id="A0A4D5RAR9"/>
<feature type="transmembrane region" description="Helical" evidence="1">
    <location>
        <begin position="37"/>
        <end position="60"/>
    </location>
</feature>
<evidence type="ECO:0000256" key="2">
    <source>
        <dbReference type="SAM" id="SignalP"/>
    </source>
</evidence>
<proteinExistence type="predicted"/>
<keyword evidence="1" id="KW-0472">Membrane</keyword>
<evidence type="ECO:0000313" key="3">
    <source>
        <dbReference type="EMBL" id="MOY34165.1"/>
    </source>
</evidence>
<keyword evidence="2" id="KW-0732">Signal</keyword>
<keyword evidence="1" id="KW-1133">Transmembrane helix</keyword>
<name>A0A4D5RAR9_IXOSC</name>
<feature type="chain" id="PRO_5020029327" description="Secreted protein" evidence="2">
    <location>
        <begin position="19"/>
        <end position="134"/>
    </location>
</feature>
<keyword evidence="1" id="KW-0812">Transmembrane</keyword>
<sequence length="134" mass="15047">MGICALITLGFLVPSTRCEKQTKEVFSRVTTVCSEFLFLSLVPFMEVLYSVSGWLLLLFCRISFPSYFVHGHCVLWLQRNGTACRVIGVLTQATFFSLERLHSALTLLSVFSGQRLHATYMVSTTNVPLLTSLM</sequence>
<protein>
    <recommendedName>
        <fullName evidence="4">Secreted protein</fullName>
    </recommendedName>
</protein>